<dbReference type="PANTHER" id="PTHR11138">
    <property type="entry name" value="METHIONYL-TRNA FORMYLTRANSFERASE"/>
    <property type="match status" value="1"/>
</dbReference>
<dbReference type="CDD" id="cd08702">
    <property type="entry name" value="Arna_FMT_C"/>
    <property type="match status" value="1"/>
</dbReference>
<dbReference type="GO" id="GO:0004479">
    <property type="term" value="F:methionyl-tRNA formyltransferase activity"/>
    <property type="evidence" value="ECO:0007669"/>
    <property type="project" value="TreeGrafter"/>
</dbReference>
<dbReference type="InterPro" id="IPR002376">
    <property type="entry name" value="Formyl_transf_N"/>
</dbReference>
<name>A0A559TE81_9HYPH</name>
<dbReference type="Pfam" id="PF02911">
    <property type="entry name" value="Formyl_trans_C"/>
    <property type="match status" value="1"/>
</dbReference>
<dbReference type="GO" id="GO:0005829">
    <property type="term" value="C:cytosol"/>
    <property type="evidence" value="ECO:0007669"/>
    <property type="project" value="TreeGrafter"/>
</dbReference>
<dbReference type="AlphaFoldDB" id="A0A559TE81"/>
<dbReference type="Gene3D" id="3.40.50.12230">
    <property type="match status" value="1"/>
</dbReference>
<dbReference type="InterPro" id="IPR036477">
    <property type="entry name" value="Formyl_transf_N_sf"/>
</dbReference>
<dbReference type="Pfam" id="PF00551">
    <property type="entry name" value="Formyl_trans_N"/>
    <property type="match status" value="1"/>
</dbReference>
<dbReference type="InterPro" id="IPR005793">
    <property type="entry name" value="Formyl_trans_C"/>
</dbReference>
<evidence type="ECO:0000313" key="4">
    <source>
        <dbReference type="Proteomes" id="UP000319824"/>
    </source>
</evidence>
<evidence type="ECO:0000313" key="3">
    <source>
        <dbReference type="EMBL" id="TVZ72900.1"/>
    </source>
</evidence>
<dbReference type="SUPFAM" id="SSF53328">
    <property type="entry name" value="Formyltransferase"/>
    <property type="match status" value="1"/>
</dbReference>
<dbReference type="RefSeq" id="WP_022717739.1">
    <property type="nucleotide sequence ID" value="NZ_ATTQ01000018.1"/>
</dbReference>
<keyword evidence="3" id="KW-0808">Transferase</keyword>
<comment type="caution">
    <text evidence="3">The sequence shown here is derived from an EMBL/GenBank/DDBJ whole genome shotgun (WGS) entry which is preliminary data.</text>
</comment>
<dbReference type="PANTHER" id="PTHR11138:SF5">
    <property type="entry name" value="METHIONYL-TRNA FORMYLTRANSFERASE, MITOCHONDRIAL"/>
    <property type="match status" value="1"/>
</dbReference>
<dbReference type="SUPFAM" id="SSF50486">
    <property type="entry name" value="FMT C-terminal domain-like"/>
    <property type="match status" value="1"/>
</dbReference>
<accession>A0A559TE81</accession>
<proteinExistence type="predicted"/>
<feature type="domain" description="Formyl transferase N-terminal" evidence="1">
    <location>
        <begin position="27"/>
        <end position="176"/>
    </location>
</feature>
<dbReference type="Proteomes" id="UP000319824">
    <property type="component" value="Unassembled WGS sequence"/>
</dbReference>
<reference evidence="3 4" key="1">
    <citation type="submission" date="2019-06" db="EMBL/GenBank/DDBJ databases">
        <title>Pac Bio to generate improved reference genome sequences for organisms with transposon mutant libraries (support for FEBA project).</title>
        <authorList>
            <person name="Blow M."/>
        </authorList>
    </citation>
    <scope>NUCLEOTIDE SEQUENCE [LARGE SCALE GENOMIC DNA]</scope>
    <source>
        <strain evidence="3 4">USDA 1844</strain>
    </source>
</reference>
<evidence type="ECO:0000259" key="2">
    <source>
        <dbReference type="Pfam" id="PF02911"/>
    </source>
</evidence>
<sequence>MRIVLVGAVEGSRVALAALVSSERPPVLVITLPPTAADRHSDFADLSSMGRKSGISFFHTTNVNSAETLAKIASIGPDVILVVGWSQICGRPLRELASIGTIGFHPAALPRLRGRGVIPWTILRAEQTTGSTLFWLDDGVDSGPILLQRVFDVADNETARSLYEKHLLNIREMVPQAVRMVESGNAPRIPQDDEKASYCARRRPEDGLIDWRLPAADILRFIRAVGDPYPGAFTHSGSERIYIDAADLFPNPDRYIGLPGQIQTVSATGFLVMCGDGNCVDVSAWRPETSRLRMHSHLRPGSSLEAWPK</sequence>
<protein>
    <submittedName>
        <fullName evidence="3">Methionyl-tRNA formyltransferase</fullName>
    </submittedName>
</protein>
<organism evidence="3 4">
    <name type="scientific">Rhizobium mongolense USDA 1844</name>
    <dbReference type="NCBI Taxonomy" id="1079460"/>
    <lineage>
        <taxon>Bacteria</taxon>
        <taxon>Pseudomonadati</taxon>
        <taxon>Pseudomonadota</taxon>
        <taxon>Alphaproteobacteria</taxon>
        <taxon>Hyphomicrobiales</taxon>
        <taxon>Rhizobiaceae</taxon>
        <taxon>Rhizobium/Agrobacterium group</taxon>
        <taxon>Rhizobium</taxon>
    </lineage>
</organism>
<dbReference type="EMBL" id="VISO01000002">
    <property type="protein sequence ID" value="TVZ72900.1"/>
    <property type="molecule type" value="Genomic_DNA"/>
</dbReference>
<evidence type="ECO:0000259" key="1">
    <source>
        <dbReference type="Pfam" id="PF00551"/>
    </source>
</evidence>
<gene>
    <name evidence="3" type="ORF">BCL32_1088</name>
</gene>
<dbReference type="InterPro" id="IPR011034">
    <property type="entry name" value="Formyl_transferase-like_C_sf"/>
</dbReference>
<feature type="domain" description="Formyl transferase C-terminal" evidence="2">
    <location>
        <begin position="204"/>
        <end position="287"/>
    </location>
</feature>
<dbReference type="CDD" id="cd08651">
    <property type="entry name" value="FMT_core_like_4"/>
    <property type="match status" value="1"/>
</dbReference>